<comment type="caution">
    <text evidence="1">The sequence shown here is derived from an EMBL/GenBank/DDBJ whole genome shotgun (WGS) entry which is preliminary data.</text>
</comment>
<protein>
    <submittedName>
        <fullName evidence="1">Uncharacterized protein</fullName>
    </submittedName>
</protein>
<name>A0ACC0F9Z0_9ERIC</name>
<proteinExistence type="predicted"/>
<evidence type="ECO:0000313" key="1">
    <source>
        <dbReference type="EMBL" id="KAI7985425.1"/>
    </source>
</evidence>
<sequence>MAPEMRSCSINQDDDEDGVLKIPLIKSADKRFYQSIGNDLYIYLVYEAPHPSALAKLDPNLRRAGHCERYGILTTCQLQHDPFLDE</sequence>
<keyword evidence="2" id="KW-1185">Reference proteome</keyword>
<reference evidence="1 2" key="1">
    <citation type="journal article" date="2022" name="Plant J.">
        <title>Chromosome-level genome of Camellia lanceoleosa provides a valuable resource for understanding genome evolution and self-incompatibility.</title>
        <authorList>
            <person name="Gong W."/>
            <person name="Xiao S."/>
            <person name="Wang L."/>
            <person name="Liao Z."/>
            <person name="Chang Y."/>
            <person name="Mo W."/>
            <person name="Hu G."/>
            <person name="Li W."/>
            <person name="Zhao G."/>
            <person name="Zhu H."/>
            <person name="Hu X."/>
            <person name="Ji K."/>
            <person name="Xiang X."/>
            <person name="Song Q."/>
            <person name="Yuan D."/>
            <person name="Jin S."/>
            <person name="Zhang L."/>
        </authorList>
    </citation>
    <scope>NUCLEOTIDE SEQUENCE [LARGE SCALE GENOMIC DNA]</scope>
    <source>
        <strain evidence="1">SQ_2022a</strain>
    </source>
</reference>
<gene>
    <name evidence="1" type="ORF">LOK49_LG14G00876</name>
</gene>
<organism evidence="1 2">
    <name type="scientific">Camellia lanceoleosa</name>
    <dbReference type="NCBI Taxonomy" id="1840588"/>
    <lineage>
        <taxon>Eukaryota</taxon>
        <taxon>Viridiplantae</taxon>
        <taxon>Streptophyta</taxon>
        <taxon>Embryophyta</taxon>
        <taxon>Tracheophyta</taxon>
        <taxon>Spermatophyta</taxon>
        <taxon>Magnoliopsida</taxon>
        <taxon>eudicotyledons</taxon>
        <taxon>Gunneridae</taxon>
        <taxon>Pentapetalae</taxon>
        <taxon>asterids</taxon>
        <taxon>Ericales</taxon>
        <taxon>Theaceae</taxon>
        <taxon>Camellia</taxon>
    </lineage>
</organism>
<evidence type="ECO:0000313" key="2">
    <source>
        <dbReference type="Proteomes" id="UP001060215"/>
    </source>
</evidence>
<dbReference type="Proteomes" id="UP001060215">
    <property type="component" value="Chromosome 15"/>
</dbReference>
<dbReference type="EMBL" id="CM045772">
    <property type="protein sequence ID" value="KAI7985425.1"/>
    <property type="molecule type" value="Genomic_DNA"/>
</dbReference>
<accession>A0ACC0F9Z0</accession>